<feature type="transmembrane region" description="Helical" evidence="11">
    <location>
        <begin position="837"/>
        <end position="860"/>
    </location>
</feature>
<dbReference type="SUPFAM" id="SSF52200">
    <property type="entry name" value="Toll/Interleukin receptor TIR domain"/>
    <property type="match status" value="1"/>
</dbReference>
<keyword evidence="2" id="KW-0433">Leucine-rich repeat</keyword>
<evidence type="ECO:0000256" key="6">
    <source>
        <dbReference type="ARBA" id="ARBA00022989"/>
    </source>
</evidence>
<name>A0AAE1AMI0_9GAST</name>
<protein>
    <recommendedName>
        <fullName evidence="15">TIR domain-containing protein</fullName>
    </recommendedName>
</protein>
<keyword evidence="14" id="KW-1185">Reference proteome</keyword>
<dbReference type="GO" id="GO:0007165">
    <property type="term" value="P:signal transduction"/>
    <property type="evidence" value="ECO:0007669"/>
    <property type="project" value="TreeGrafter"/>
</dbReference>
<evidence type="ECO:0000313" key="13">
    <source>
        <dbReference type="EMBL" id="KAK3790300.1"/>
    </source>
</evidence>
<dbReference type="InterPro" id="IPR003591">
    <property type="entry name" value="Leu-rich_rpt_typical-subtyp"/>
</dbReference>
<evidence type="ECO:0000313" key="14">
    <source>
        <dbReference type="Proteomes" id="UP001283361"/>
    </source>
</evidence>
<dbReference type="AlphaFoldDB" id="A0AAE1AMI0"/>
<evidence type="ECO:0000256" key="12">
    <source>
        <dbReference type="SAM" id="SignalP"/>
    </source>
</evidence>
<keyword evidence="5" id="KW-0677">Repeat</keyword>
<dbReference type="SUPFAM" id="SSF52058">
    <property type="entry name" value="L domain-like"/>
    <property type="match status" value="2"/>
</dbReference>
<dbReference type="PROSITE" id="PS51450">
    <property type="entry name" value="LRR"/>
    <property type="match status" value="3"/>
</dbReference>
<keyword evidence="6 11" id="KW-1133">Transmembrane helix</keyword>
<feature type="signal peptide" evidence="12">
    <location>
        <begin position="1"/>
        <end position="18"/>
    </location>
</feature>
<evidence type="ECO:0000256" key="9">
    <source>
        <dbReference type="ARBA" id="ARBA00023180"/>
    </source>
</evidence>
<evidence type="ECO:0000256" key="5">
    <source>
        <dbReference type="ARBA" id="ARBA00022737"/>
    </source>
</evidence>
<gene>
    <name evidence="13" type="ORF">RRG08_034860</name>
</gene>
<dbReference type="InterPro" id="IPR035897">
    <property type="entry name" value="Toll_tir_struct_dom_sf"/>
</dbReference>
<evidence type="ECO:0000256" key="4">
    <source>
        <dbReference type="ARBA" id="ARBA00022729"/>
    </source>
</evidence>
<dbReference type="GO" id="GO:0038023">
    <property type="term" value="F:signaling receptor activity"/>
    <property type="evidence" value="ECO:0007669"/>
    <property type="project" value="TreeGrafter"/>
</dbReference>
<dbReference type="EMBL" id="JAWDGP010001550">
    <property type="protein sequence ID" value="KAK3790300.1"/>
    <property type="molecule type" value="Genomic_DNA"/>
</dbReference>
<sequence length="1088" mass="124795">MYLLYTLFVVWLCGGCVGHVNKSKKLELLKDTLNFVHSDGKSKSHSLKSHQDIQPASSDFRNLKNHQKSLYPRRNSQNLRKHFELQEAFSDYPKFYKHLELPWPSNVPLHYQSKHEPIQSSTDSLSFHNHHELKKSSGDHRPLLSSSVSRQVVNQQETSQRFRYALRKGSRTTTESFCPARCHCKYRSDKTVDVVDCSNKGLKEIANLPTTCRMVFLQNNDISDIFYHQFRNLGLLQVLDLSGNSLRKIRNDTFQDLNSLVSLSLHENKLHYIPGTFEVGAFRGLISLESLHIEGNQPSISENFTYPDQALSYVPTLRYLWLDGYPRPLGPGFSYLRNLSKIGFGSGVRTGRFCYMGSDIPRDFFLHIATTQPLSVYMSHCRISAIGPDVFKYLPTIYTLDLCLNEDLSIDGFEKASEGLKNSNLTELNISYTETPENGHRLIRNTTFRNLKNTTLKVLVVEKCKLTTIDPQAILDLPQTMQFISFARNFLDSGSSFWALSLIHLKNLNTVVAADQNSPNIKNTHRLLFLQTNATIKAQGSIQMSNPLFFHDGLQNEREQLISDVLKFSRHKEQNLNSIPVPIPLPQKLQSVYARHVLQGYSAVITYPISIVNNEVVKYVDMSFIGIKSFTSFVYGVPSLQYFDFSDNECEYVNPLVLSQVPSITTLLLHNNRFGRVLKNDAEGVILSFSILLETLDLSDNDIDDLSEKTFHKNKNLKTLNLSSNALSHFRPSLSNNTELELLDLSFNQLEGFSESTCRQMLEIKTRNPKFIVKIKENKFICSCDNLYFLEFLLDHPSIFEDVNLFSCEEAGHGIVMYVGLEQFLPQFSIKCVVQSIFVYVLVLFFCMIGTISVCALYYFKRWQWKYLYYLSKSRLHIGSMYVTFRPVAHIFVTYDQENPKLRHMMKNLLLPRLHEMGVTTVLGETDFLGGPLAPSIAGAVINTGKTLVFLSADIFQDYHRRLEINLAIMHELHVGRAVLIPVLLLRPDSLPYTMHAVAPQLHALESLEEGELEAQCTQRVRGGATIRHRKGCRERDQLDDFRKFKQLLRHFPPEISTFLQGQIHRCLVYPGDQEHFWQQLRNIILEE</sequence>
<comment type="caution">
    <text evidence="13">The sequence shown here is derived from an EMBL/GenBank/DDBJ whole genome shotgun (WGS) entry which is preliminary data.</text>
</comment>
<keyword evidence="4 12" id="KW-0732">Signal</keyword>
<evidence type="ECO:0000256" key="8">
    <source>
        <dbReference type="ARBA" id="ARBA00023170"/>
    </source>
</evidence>
<keyword evidence="3 11" id="KW-0812">Transmembrane</keyword>
<reference evidence="13" key="1">
    <citation type="journal article" date="2023" name="G3 (Bethesda)">
        <title>A reference genome for the long-term kleptoplast-retaining sea slug Elysia crispata morphotype clarki.</title>
        <authorList>
            <person name="Eastman K.E."/>
            <person name="Pendleton A.L."/>
            <person name="Shaikh M.A."/>
            <person name="Suttiyut T."/>
            <person name="Ogas R."/>
            <person name="Tomko P."/>
            <person name="Gavelis G."/>
            <person name="Widhalm J.R."/>
            <person name="Wisecaver J.H."/>
        </authorList>
    </citation>
    <scope>NUCLEOTIDE SEQUENCE</scope>
    <source>
        <strain evidence="13">ECLA1</strain>
    </source>
</reference>
<dbReference type="InterPro" id="IPR032675">
    <property type="entry name" value="LRR_dom_sf"/>
</dbReference>
<dbReference type="SMART" id="SM00369">
    <property type="entry name" value="LRR_TYP"/>
    <property type="match status" value="5"/>
</dbReference>
<accession>A0AAE1AMI0</accession>
<comment type="subcellular location">
    <subcellularLocation>
        <location evidence="1">Membrane</location>
        <topology evidence="1">Single-pass membrane protein</topology>
    </subcellularLocation>
</comment>
<evidence type="ECO:0000256" key="11">
    <source>
        <dbReference type="SAM" id="Phobius"/>
    </source>
</evidence>
<proteinExistence type="predicted"/>
<evidence type="ECO:0000256" key="7">
    <source>
        <dbReference type="ARBA" id="ARBA00023136"/>
    </source>
</evidence>
<dbReference type="InterPro" id="IPR001611">
    <property type="entry name" value="Leu-rich_rpt"/>
</dbReference>
<evidence type="ECO:0000256" key="3">
    <source>
        <dbReference type="ARBA" id="ARBA00022692"/>
    </source>
</evidence>
<organism evidence="13 14">
    <name type="scientific">Elysia crispata</name>
    <name type="common">lettuce slug</name>
    <dbReference type="NCBI Taxonomy" id="231223"/>
    <lineage>
        <taxon>Eukaryota</taxon>
        <taxon>Metazoa</taxon>
        <taxon>Spiralia</taxon>
        <taxon>Lophotrochozoa</taxon>
        <taxon>Mollusca</taxon>
        <taxon>Gastropoda</taxon>
        <taxon>Heterobranchia</taxon>
        <taxon>Euthyneura</taxon>
        <taxon>Panpulmonata</taxon>
        <taxon>Sacoglossa</taxon>
        <taxon>Placobranchoidea</taxon>
        <taxon>Plakobranchidae</taxon>
        <taxon>Elysia</taxon>
    </lineage>
</organism>
<dbReference type="Pfam" id="PF13855">
    <property type="entry name" value="LRR_8"/>
    <property type="match status" value="2"/>
</dbReference>
<evidence type="ECO:0000256" key="10">
    <source>
        <dbReference type="SAM" id="MobiDB-lite"/>
    </source>
</evidence>
<feature type="chain" id="PRO_5042164377" description="TIR domain-containing protein" evidence="12">
    <location>
        <begin position="19"/>
        <end position="1088"/>
    </location>
</feature>
<dbReference type="GO" id="GO:0005886">
    <property type="term" value="C:plasma membrane"/>
    <property type="evidence" value="ECO:0007669"/>
    <property type="project" value="TreeGrafter"/>
</dbReference>
<dbReference type="PANTHER" id="PTHR24365:SF541">
    <property type="entry name" value="PROTEIN TOLL-RELATED"/>
    <property type="match status" value="1"/>
</dbReference>
<evidence type="ECO:0008006" key="15">
    <source>
        <dbReference type="Google" id="ProtNLM"/>
    </source>
</evidence>
<dbReference type="Gene3D" id="3.80.10.10">
    <property type="entry name" value="Ribonuclease Inhibitor"/>
    <property type="match status" value="3"/>
</dbReference>
<dbReference type="PANTHER" id="PTHR24365">
    <property type="entry name" value="TOLL-LIKE RECEPTOR"/>
    <property type="match status" value="1"/>
</dbReference>
<dbReference type="Proteomes" id="UP001283361">
    <property type="component" value="Unassembled WGS sequence"/>
</dbReference>
<evidence type="ECO:0000256" key="2">
    <source>
        <dbReference type="ARBA" id="ARBA00022614"/>
    </source>
</evidence>
<keyword evidence="7 11" id="KW-0472">Membrane</keyword>
<evidence type="ECO:0000256" key="1">
    <source>
        <dbReference type="ARBA" id="ARBA00004167"/>
    </source>
</evidence>
<keyword evidence="9" id="KW-0325">Glycoprotein</keyword>
<feature type="region of interest" description="Disordered" evidence="10">
    <location>
        <begin position="40"/>
        <end position="59"/>
    </location>
</feature>
<keyword evidence="8" id="KW-0675">Receptor</keyword>
<dbReference type="Gene3D" id="3.40.50.10140">
    <property type="entry name" value="Toll/interleukin-1 receptor homology (TIR) domain"/>
    <property type="match status" value="1"/>
</dbReference>